<evidence type="ECO:0008006" key="3">
    <source>
        <dbReference type="Google" id="ProtNLM"/>
    </source>
</evidence>
<organism evidence="1 2">
    <name type="scientific">SAR86 cluster bacterium</name>
    <dbReference type="NCBI Taxonomy" id="2030880"/>
    <lineage>
        <taxon>Bacteria</taxon>
        <taxon>Pseudomonadati</taxon>
        <taxon>Pseudomonadota</taxon>
        <taxon>Gammaproteobacteria</taxon>
        <taxon>SAR86 cluster</taxon>
    </lineage>
</organism>
<sequence length="244" mass="27778">MIPPLVYTQINQQELAKEVARNLGTTAITSEQMIGQPHLNLSEDGLSFFHPEARSKNKFKIDFNSGSTGWRIKRADHEKLIKKALGKSEHPLNILDCTAGMLQDALLFLTLGHQVTALEQSEILFHLLRDGISRSKDQRIFEKLDLIHANACSYDVQAKNFDVIYFDPMYPPAKKKALSSGQLEYISKILEIESLKNNAIKDFEILQLMPVRKMVVKRPIKAEPFSLQTNYQVSGKTTRFDVYL</sequence>
<dbReference type="SUPFAM" id="SSF53335">
    <property type="entry name" value="S-adenosyl-L-methionine-dependent methyltransferases"/>
    <property type="match status" value="1"/>
</dbReference>
<dbReference type="Pfam" id="PF04445">
    <property type="entry name" value="SAM_MT"/>
    <property type="match status" value="1"/>
</dbReference>
<name>A0A368BL40_9GAMM</name>
<dbReference type="CDD" id="cd02440">
    <property type="entry name" value="AdoMet_MTases"/>
    <property type="match status" value="1"/>
</dbReference>
<dbReference type="Gene3D" id="3.40.50.150">
    <property type="entry name" value="Vaccinia Virus protein VP39"/>
    <property type="match status" value="1"/>
</dbReference>
<proteinExistence type="predicted"/>
<dbReference type="InterPro" id="IPR007536">
    <property type="entry name" value="16SrRNA_methylTrfase_J"/>
</dbReference>
<dbReference type="PANTHER" id="PTHR36112:SF1">
    <property type="entry name" value="RIBOSOMAL RNA SMALL SUBUNIT METHYLTRANSFERASE J"/>
    <property type="match status" value="1"/>
</dbReference>
<dbReference type="PANTHER" id="PTHR36112">
    <property type="entry name" value="RIBOSOMAL RNA SMALL SUBUNIT METHYLTRANSFERASE J"/>
    <property type="match status" value="1"/>
</dbReference>
<dbReference type="InterPro" id="IPR029063">
    <property type="entry name" value="SAM-dependent_MTases_sf"/>
</dbReference>
<comment type="caution">
    <text evidence="1">The sequence shown here is derived from an EMBL/GenBank/DDBJ whole genome shotgun (WGS) entry which is preliminary data.</text>
</comment>
<evidence type="ECO:0000313" key="1">
    <source>
        <dbReference type="EMBL" id="RCL37604.1"/>
    </source>
</evidence>
<protein>
    <recommendedName>
        <fullName evidence="3">16S rRNA m2G1516 methyltransferase</fullName>
    </recommendedName>
</protein>
<dbReference type="Proteomes" id="UP000253032">
    <property type="component" value="Unassembled WGS sequence"/>
</dbReference>
<accession>A0A368BL40</accession>
<dbReference type="AlphaFoldDB" id="A0A368BL40"/>
<gene>
    <name evidence="1" type="ORF">DBW98_03680</name>
</gene>
<reference evidence="1 2" key="1">
    <citation type="journal article" date="2018" name="Microbiome">
        <title>Fine metagenomic profile of the Mediterranean stratified and mixed water columns revealed by assembly and recruitment.</title>
        <authorList>
            <person name="Haro-Moreno J.M."/>
            <person name="Lopez-Perez M."/>
            <person name="De La Torre J.R."/>
            <person name="Picazo A."/>
            <person name="Camacho A."/>
            <person name="Rodriguez-Valera F."/>
        </authorList>
    </citation>
    <scope>NUCLEOTIDE SEQUENCE [LARGE SCALE GENOMIC DNA]</scope>
    <source>
        <strain evidence="1">MED-G84</strain>
    </source>
</reference>
<dbReference type="GO" id="GO:0008990">
    <property type="term" value="F:rRNA (guanine-N2-)-methyltransferase activity"/>
    <property type="evidence" value="ECO:0007669"/>
    <property type="project" value="InterPro"/>
</dbReference>
<evidence type="ECO:0000313" key="2">
    <source>
        <dbReference type="Proteomes" id="UP000253032"/>
    </source>
</evidence>
<dbReference type="EMBL" id="QOPC01000020">
    <property type="protein sequence ID" value="RCL37604.1"/>
    <property type="molecule type" value="Genomic_DNA"/>
</dbReference>